<keyword evidence="8 14" id="KW-0103">Bromodomain</keyword>
<dbReference type="InterPro" id="IPR001680">
    <property type="entry name" value="WD40_rpt"/>
</dbReference>
<comment type="caution">
    <text evidence="18">The sequence shown here is derived from an EMBL/GenBank/DDBJ whole genome shotgun (WGS) entry which is preliminary data.</text>
</comment>
<feature type="domain" description="Bromo" evidence="17">
    <location>
        <begin position="1170"/>
        <end position="1240"/>
    </location>
</feature>
<feature type="compositionally biased region" description="Low complexity" evidence="16">
    <location>
        <begin position="655"/>
        <end position="671"/>
    </location>
</feature>
<dbReference type="EMBL" id="VXBR01003215">
    <property type="protein sequence ID" value="NXO23175.1"/>
    <property type="molecule type" value="Genomic_DNA"/>
</dbReference>
<dbReference type="InterPro" id="IPR057452">
    <property type="entry name" value="BRWD/PHIP_N"/>
</dbReference>
<feature type="repeat" description="WD" evidence="15">
    <location>
        <begin position="454"/>
        <end position="496"/>
    </location>
</feature>
<dbReference type="Pfam" id="PF25437">
    <property type="entry name" value="BRWD1_N"/>
    <property type="match status" value="1"/>
</dbReference>
<feature type="region of interest" description="Disordered" evidence="16">
    <location>
        <begin position="1693"/>
        <end position="1804"/>
    </location>
</feature>
<feature type="compositionally biased region" description="Basic and acidic residues" evidence="16">
    <location>
        <begin position="1765"/>
        <end position="1782"/>
    </location>
</feature>
<dbReference type="SUPFAM" id="SSF47370">
    <property type="entry name" value="Bromodomain"/>
    <property type="match status" value="2"/>
</dbReference>
<feature type="compositionally biased region" description="Basic and acidic residues" evidence="16">
    <location>
        <begin position="769"/>
        <end position="782"/>
    </location>
</feature>
<feature type="compositionally biased region" description="Basic residues" evidence="16">
    <location>
        <begin position="1726"/>
        <end position="1740"/>
    </location>
</feature>
<dbReference type="SMART" id="SM00297">
    <property type="entry name" value="BROMO"/>
    <property type="match status" value="2"/>
</dbReference>
<feature type="repeat" description="WD" evidence="15">
    <location>
        <begin position="353"/>
        <end position="387"/>
    </location>
</feature>
<evidence type="ECO:0000256" key="9">
    <source>
        <dbReference type="ARBA" id="ARBA00023242"/>
    </source>
</evidence>
<dbReference type="FunFam" id="2.130.10.10:FF:000141">
    <property type="entry name" value="Pleckstrin homology domain interacting protein"/>
    <property type="match status" value="1"/>
</dbReference>
<evidence type="ECO:0000256" key="2">
    <source>
        <dbReference type="ARBA" id="ARBA00022499"/>
    </source>
</evidence>
<evidence type="ECO:0000256" key="7">
    <source>
        <dbReference type="ARBA" id="ARBA00022990"/>
    </source>
</evidence>
<dbReference type="SMART" id="SM00320">
    <property type="entry name" value="WD40"/>
    <property type="match status" value="8"/>
</dbReference>
<gene>
    <name evidence="18" type="primary">Phip</name>
    <name evidence="18" type="ORF">CISJUN_R10377</name>
</gene>
<comment type="function">
    <text evidence="10">Probable regulator of the insulin and insulin-like growth factor signaling pathways. Stimulates cell proliferation through regulation of cyclin transcription and has an anti-apoptotic activity through AKT1 phosphorylation and activation. Plays a role in the regulation of cell morphology and cytoskeletal organization.</text>
</comment>
<feature type="repeat" description="WD" evidence="15">
    <location>
        <begin position="255"/>
        <end position="290"/>
    </location>
</feature>
<dbReference type="PRINTS" id="PR00503">
    <property type="entry name" value="BROMODOMAIN"/>
</dbReference>
<keyword evidence="19" id="KW-1185">Reference proteome</keyword>
<feature type="region of interest" description="Disordered" evidence="16">
    <location>
        <begin position="1637"/>
        <end position="1664"/>
    </location>
</feature>
<evidence type="ECO:0000256" key="4">
    <source>
        <dbReference type="ARBA" id="ARBA00022574"/>
    </source>
</evidence>
<dbReference type="FunFam" id="2.130.10.10:FF:000023">
    <property type="entry name" value="Bromodomain and WD repeat domain containing 1"/>
    <property type="match status" value="1"/>
</dbReference>
<dbReference type="CDD" id="cd05496">
    <property type="entry name" value="Bromo_WDR9_II"/>
    <property type="match status" value="1"/>
</dbReference>
<dbReference type="PANTHER" id="PTHR16266">
    <property type="entry name" value="WD REPEAT DOMAIN 9"/>
    <property type="match status" value="1"/>
</dbReference>
<evidence type="ECO:0000313" key="19">
    <source>
        <dbReference type="Proteomes" id="UP000546986"/>
    </source>
</evidence>
<dbReference type="PROSITE" id="PS50014">
    <property type="entry name" value="BROMODOMAIN_2"/>
    <property type="match status" value="2"/>
</dbReference>
<dbReference type="GO" id="GO:0045893">
    <property type="term" value="P:positive regulation of DNA-templated transcription"/>
    <property type="evidence" value="ECO:0007669"/>
    <property type="project" value="UniProtKB-ARBA"/>
</dbReference>
<accession>A0A7L1QEW1</accession>
<feature type="region of interest" description="Disordered" evidence="16">
    <location>
        <begin position="643"/>
        <end position="687"/>
    </location>
</feature>
<evidence type="ECO:0000256" key="3">
    <source>
        <dbReference type="ARBA" id="ARBA00022553"/>
    </source>
</evidence>
<dbReference type="InterPro" id="IPR036322">
    <property type="entry name" value="WD40_repeat_dom_sf"/>
</dbReference>
<dbReference type="InterPro" id="IPR018359">
    <property type="entry name" value="Bromodomain_CS"/>
</dbReference>
<feature type="compositionally biased region" description="Polar residues" evidence="16">
    <location>
        <begin position="1706"/>
        <end position="1717"/>
    </location>
</feature>
<dbReference type="GO" id="GO:0008360">
    <property type="term" value="P:regulation of cell shape"/>
    <property type="evidence" value="ECO:0007669"/>
    <property type="project" value="TreeGrafter"/>
</dbReference>
<dbReference type="InterPro" id="IPR015943">
    <property type="entry name" value="WD40/YVTN_repeat-like_dom_sf"/>
</dbReference>
<feature type="compositionally biased region" description="Basic and acidic residues" evidence="16">
    <location>
        <begin position="794"/>
        <end position="804"/>
    </location>
</feature>
<evidence type="ECO:0000256" key="8">
    <source>
        <dbReference type="ARBA" id="ARBA00023117"/>
    </source>
</evidence>
<feature type="region of interest" description="Disordered" evidence="16">
    <location>
        <begin position="1430"/>
        <end position="1602"/>
    </location>
</feature>
<keyword evidence="4 15" id="KW-0853">WD repeat</keyword>
<evidence type="ECO:0000256" key="1">
    <source>
        <dbReference type="ARBA" id="ARBA00004123"/>
    </source>
</evidence>
<dbReference type="PROSITE" id="PS50082">
    <property type="entry name" value="WD_REPEATS_2"/>
    <property type="match status" value="5"/>
</dbReference>
<reference evidence="18 19" key="1">
    <citation type="submission" date="2019-09" db="EMBL/GenBank/DDBJ databases">
        <title>Bird 10,000 Genomes (B10K) Project - Family phase.</title>
        <authorList>
            <person name="Zhang G."/>
        </authorList>
    </citation>
    <scope>NUCLEOTIDE SEQUENCE [LARGE SCALE GENOMIC DNA]</scope>
    <source>
        <strain evidence="18">B10K-DU-002-30</strain>
        <tissue evidence="18">Muscle</tissue>
    </source>
</reference>
<evidence type="ECO:0000256" key="16">
    <source>
        <dbReference type="SAM" id="MobiDB-lite"/>
    </source>
</evidence>
<feature type="region of interest" description="Disordered" evidence="16">
    <location>
        <begin position="761"/>
        <end position="919"/>
    </location>
</feature>
<protein>
    <recommendedName>
        <fullName evidence="11">PH-interacting protein</fullName>
    </recommendedName>
    <alternativeName>
        <fullName evidence="13">IRS-1 PH domain-binding protein</fullName>
    </alternativeName>
    <alternativeName>
        <fullName evidence="12">WD repeat-containing protein 11</fullName>
    </alternativeName>
</protein>
<evidence type="ECO:0000256" key="13">
    <source>
        <dbReference type="ARBA" id="ARBA00081767"/>
    </source>
</evidence>
<feature type="compositionally biased region" description="Low complexity" evidence="16">
    <location>
        <begin position="1442"/>
        <end position="1452"/>
    </location>
</feature>
<dbReference type="Gene3D" id="1.20.920.10">
    <property type="entry name" value="Bromodomain-like"/>
    <property type="match status" value="2"/>
</dbReference>
<feature type="compositionally biased region" description="Low complexity" evidence="16">
    <location>
        <begin position="835"/>
        <end position="848"/>
    </location>
</feature>
<evidence type="ECO:0000256" key="11">
    <source>
        <dbReference type="ARBA" id="ARBA00069235"/>
    </source>
</evidence>
<dbReference type="InterPro" id="IPR057451">
    <property type="entry name" value="BRWD/PHIP_AD"/>
</dbReference>
<keyword evidence="6" id="KW-0832">Ubl conjugation</keyword>
<dbReference type="Pfam" id="PF00439">
    <property type="entry name" value="Bromodomain"/>
    <property type="match status" value="2"/>
</dbReference>
<dbReference type="PROSITE" id="PS00633">
    <property type="entry name" value="BROMODOMAIN_1"/>
    <property type="match status" value="1"/>
</dbReference>
<feature type="non-terminal residue" evidence="18">
    <location>
        <position position="1"/>
    </location>
</feature>
<feature type="non-terminal residue" evidence="18">
    <location>
        <position position="1837"/>
    </location>
</feature>
<keyword evidence="3" id="KW-0597">Phosphoprotein</keyword>
<dbReference type="GO" id="GO:0009966">
    <property type="term" value="P:regulation of signal transduction"/>
    <property type="evidence" value="ECO:0007669"/>
    <property type="project" value="UniProtKB-ARBA"/>
</dbReference>
<keyword evidence="7" id="KW-0007">Acetylation</keyword>
<dbReference type="FunFam" id="1.20.920.10:FF:000008">
    <property type="entry name" value="Bromodomain and WD repeat domain containing 3"/>
    <property type="match status" value="1"/>
</dbReference>
<feature type="compositionally biased region" description="Basic residues" evidence="16">
    <location>
        <begin position="1430"/>
        <end position="1441"/>
    </location>
</feature>
<dbReference type="PROSITE" id="PS00678">
    <property type="entry name" value="WD_REPEATS_1"/>
    <property type="match status" value="1"/>
</dbReference>
<dbReference type="GO" id="GO:0007010">
    <property type="term" value="P:cytoskeleton organization"/>
    <property type="evidence" value="ECO:0007669"/>
    <property type="project" value="TreeGrafter"/>
</dbReference>
<feature type="domain" description="Bromo" evidence="17">
    <location>
        <begin position="1328"/>
        <end position="1398"/>
    </location>
</feature>
<feature type="compositionally biased region" description="Low complexity" evidence="16">
    <location>
        <begin position="1468"/>
        <end position="1488"/>
    </location>
</feature>
<keyword evidence="9" id="KW-0539">Nucleus</keyword>
<feature type="compositionally biased region" description="Basic residues" evidence="16">
    <location>
        <begin position="1292"/>
        <end position="1305"/>
    </location>
</feature>
<dbReference type="InterPro" id="IPR001487">
    <property type="entry name" value="Bromodomain"/>
</dbReference>
<evidence type="ECO:0000256" key="10">
    <source>
        <dbReference type="ARBA" id="ARBA00058276"/>
    </source>
</evidence>
<dbReference type="GO" id="GO:0043066">
    <property type="term" value="P:negative regulation of apoptotic process"/>
    <property type="evidence" value="ECO:0007669"/>
    <property type="project" value="UniProtKB-ARBA"/>
</dbReference>
<dbReference type="Gene3D" id="2.130.10.10">
    <property type="entry name" value="YVTN repeat-like/Quinoprotein amine dehydrogenase"/>
    <property type="match status" value="2"/>
</dbReference>
<dbReference type="CDD" id="cd00200">
    <property type="entry name" value="WD40"/>
    <property type="match status" value="1"/>
</dbReference>
<evidence type="ECO:0000256" key="15">
    <source>
        <dbReference type="PROSITE-ProRule" id="PRU00221"/>
    </source>
</evidence>
<evidence type="ECO:0000256" key="5">
    <source>
        <dbReference type="ARBA" id="ARBA00022737"/>
    </source>
</evidence>
<dbReference type="FunFam" id="1.20.920.10:FF:000017">
    <property type="entry name" value="Bromodomain and WD repeat domain containing 1"/>
    <property type="match status" value="1"/>
</dbReference>
<dbReference type="GO" id="GO:0006357">
    <property type="term" value="P:regulation of transcription by RNA polymerase II"/>
    <property type="evidence" value="ECO:0007669"/>
    <property type="project" value="TreeGrafter"/>
</dbReference>
<dbReference type="PANTHER" id="PTHR16266:SF4">
    <property type="entry name" value="PH-INTERACTING PROTEIN"/>
    <property type="match status" value="1"/>
</dbReference>
<dbReference type="GO" id="GO:0005634">
    <property type="term" value="C:nucleus"/>
    <property type="evidence" value="ECO:0007669"/>
    <property type="project" value="UniProtKB-SubCell"/>
</dbReference>
<sequence>SSLPAELYFLIARFLEDGPCQQAAQDLVLVPCNYDLLQKLVTFIDAIGKTYTNLKVKYYRHLAPDHLLQICHRLGPLLEQEIPQSVPGVQTLLGAGRQSLLRTNKSCKHVVWKGSALAALHCGRPPESPVNYGSPPSIVDTLFSRKLNGKYRLERLVPTAVYQHMKMHKRILGHLSSVYCVTFDRTGRRIFTGSDDCLVKIWATDDGRLLATLRGHAAEISDMAVNYENTMIAAGSCDKMIRVWCLRTCAPLAVLQGHSASITSLQFSPLCSGSKRYLSSTGADGTICFWLWDAGTLKINPRPTKFTERPRPGVQMICSSFSAGGMFLATGSTDHIIRVYFFGSGQPEKISELEFHTDKVDSIQFSNSSSRFVSGSRDGTARIWQFKRREWKSILLDMATRPAGQSFQGVEDKITKLKVTMVAWDRHDNSVITAVNNMTLKVWNSFTGQLIHILMGHEDEVFVLEPHPFDPRVLFSAGHDGNVIVWDLARGVKIRSYFNMIEGQGHGAVFDCKCSPDGQHFACTDSHGHLLIFGFGSSSKYDKIADQMFFHSDYRPLIRDANNFVLDEQTQQAPHLMPPPFLVDVDGNPHPARYQRLVPGRENCREEQLIPQMGVTSSGLNQVLSQQVNQDISPLDSMIQRLQQEQDQRRSGEAGTSSTSRISRGSVSSTSEVHSPPNIGLRRSGQIEGVRQMHSNAPRSEIATERDLVAWSRRVVVPELSSGVASRQEEWRTAKGEEEIRVYRSEEKRKHVMSHIPRENKIPTFSKNHSHDNLLDASDSKKQAANQHNYRTRYAAEETVRPAEELENGQSSSDEGEVVVASGGTSEDDERAWHSDGSSSDYSSDYSDWTADAGINLQPPKKIPKIKTKKAESSSEDEEGPEKQRKQIKKERKKGIEEKDGPSTSPKKRKPKERKQKRLAVGVLAENGLTLEEWLPSAWITDTVPRRCPFVPQMGDEVYYFRQGHEAYVVMAKKNKIYNINPKKQPWHKMELREQELMKIVGIKYEVGLPTLCCLKLAFLDPDTGKLTGGAFTMKYHDMPDVIDFLVLRQQFDDAKHRRWNIGDRFRSVIDDAWWFGTIESQEPLQPDYPDSLFQCYNVCWDNSDTEKMSPWDMELIPSNAVFPEELGTSVPLTDDERRTLLYKPLDGEWGSRTRDEECDRIIAGINQLMTLDIASAFVAPVDLQAYPMYCTVVAYPTDLSTIKQRLESRFYRRLSSLMWEVRYIEHNTRTFNEPGSPIVKSAKFVTDLLLHFIKDQSCYDIIPLYNAMKKKVLSDSDEEEEKDTNVPGTSTRKRKDHQPKRRLRNRAQSYDIQSWKKQCQELLNLIFQCEDSEPFRQPVDLLEYPDYRDIIDTPMDFATVRETLEAGNYESPMELCKDVRLIFSNSKAYTPSKRSRIYSMSLRLSAFFEEHISSILSDYKSALRFHKRNTIKKRRKKRSRSSSVSSSVASSPERKRRLIKPQLKAETSATSSSSAPARPTAPRHAAPQMNGKAAEASLVRTRSNRAGTDVPVPEQPSTSSGAKPLTIKPLIVKPNTTAGSAKSGKLGLLENSTKHSKNQNIVSNPTPSDYSHNTRNNSTRENPEKEKQIKRKVKSSTVNPQGNVKINVNVSLLCDMYHFFTADCKNNALASGSIQVNGHGGQPLKPPVKRGPGRKPKVETNNSSCEVVVHKKRGRKPKKLQIVEQQKVAEQTTIQTTRDIPEEASVSTACNSLSENNVKEDLVQKKGRGGRKPKRKIKNRQPGSDLLVPANVKMQTRSRRKKTHEPMEESSEELKDSEPHMRTRNQGRRTAFYNEDDSEEEQRQLLFEDTSLTFGTSSRGRVRKLTEKAKANLIGW</sequence>
<dbReference type="Pfam" id="PF00400">
    <property type="entry name" value="WD40"/>
    <property type="match status" value="5"/>
</dbReference>
<dbReference type="InterPro" id="IPR019775">
    <property type="entry name" value="WD40_repeat_CS"/>
</dbReference>
<proteinExistence type="predicted"/>
<evidence type="ECO:0000256" key="12">
    <source>
        <dbReference type="ARBA" id="ARBA00075662"/>
    </source>
</evidence>
<evidence type="ECO:0000259" key="17">
    <source>
        <dbReference type="PROSITE" id="PS50014"/>
    </source>
</evidence>
<dbReference type="Proteomes" id="UP000546986">
    <property type="component" value="Unassembled WGS sequence"/>
</dbReference>
<name>A0A7L1QEW1_9PASS</name>
<dbReference type="InterPro" id="IPR036427">
    <property type="entry name" value="Bromodomain-like_sf"/>
</dbReference>
<comment type="subcellular location">
    <subcellularLocation>
        <location evidence="1">Nucleus</location>
    </subcellularLocation>
</comment>
<keyword evidence="2" id="KW-1017">Isopeptide bond</keyword>
<feature type="region of interest" description="Disordered" evidence="16">
    <location>
        <begin position="1274"/>
        <end position="1305"/>
    </location>
</feature>
<dbReference type="Pfam" id="PF25313">
    <property type="entry name" value="BRWD_AD"/>
    <property type="match status" value="1"/>
</dbReference>
<feature type="repeat" description="WD" evidence="15">
    <location>
        <begin position="171"/>
        <end position="212"/>
    </location>
</feature>
<keyword evidence="5" id="KW-0677">Repeat</keyword>
<dbReference type="SUPFAM" id="SSF50978">
    <property type="entry name" value="WD40 repeat-like"/>
    <property type="match status" value="1"/>
</dbReference>
<evidence type="ECO:0000256" key="14">
    <source>
        <dbReference type="PROSITE-ProRule" id="PRU00035"/>
    </source>
</evidence>
<feature type="repeat" description="WD" evidence="15">
    <location>
        <begin position="213"/>
        <end position="254"/>
    </location>
</feature>
<feature type="compositionally biased region" description="Basic residues" evidence="16">
    <location>
        <begin position="906"/>
        <end position="918"/>
    </location>
</feature>
<evidence type="ECO:0000313" key="18">
    <source>
        <dbReference type="EMBL" id="NXO23175.1"/>
    </source>
</evidence>
<organism evidence="18 19">
    <name type="scientific">Cisticola juncidis</name>
    <dbReference type="NCBI Taxonomy" id="52622"/>
    <lineage>
        <taxon>Eukaryota</taxon>
        <taxon>Metazoa</taxon>
        <taxon>Chordata</taxon>
        <taxon>Craniata</taxon>
        <taxon>Vertebrata</taxon>
        <taxon>Euteleostomi</taxon>
        <taxon>Archelosauria</taxon>
        <taxon>Archosauria</taxon>
        <taxon>Dinosauria</taxon>
        <taxon>Saurischia</taxon>
        <taxon>Theropoda</taxon>
        <taxon>Coelurosauria</taxon>
        <taxon>Aves</taxon>
        <taxon>Neognathae</taxon>
        <taxon>Neoaves</taxon>
        <taxon>Telluraves</taxon>
        <taxon>Australaves</taxon>
        <taxon>Passeriformes</taxon>
        <taxon>Sylvioidea</taxon>
        <taxon>Cisticolidae</taxon>
        <taxon>Cisticola</taxon>
    </lineage>
</organism>
<dbReference type="InterPro" id="IPR052060">
    <property type="entry name" value="Bromo_WD_repeat"/>
</dbReference>
<feature type="compositionally biased region" description="Polar residues" evidence="16">
    <location>
        <begin position="1559"/>
        <end position="1581"/>
    </location>
</feature>
<dbReference type="PROSITE" id="PS50294">
    <property type="entry name" value="WD_REPEATS_REGION"/>
    <property type="match status" value="5"/>
</dbReference>
<evidence type="ECO:0000256" key="6">
    <source>
        <dbReference type="ARBA" id="ARBA00022843"/>
    </source>
</evidence>
<dbReference type="CDD" id="cd05529">
    <property type="entry name" value="Bromo_WDR9_I_like"/>
    <property type="match status" value="1"/>
</dbReference>